<dbReference type="InterPro" id="IPR032675">
    <property type="entry name" value="LRR_dom_sf"/>
</dbReference>
<gene>
    <name evidence="1" type="ORF">V8G54_010064</name>
</gene>
<dbReference type="Proteomes" id="UP001374535">
    <property type="component" value="Chromosome 3"/>
</dbReference>
<dbReference type="EMBL" id="CP144698">
    <property type="protein sequence ID" value="WVZ17082.1"/>
    <property type="molecule type" value="Genomic_DNA"/>
</dbReference>
<evidence type="ECO:0000313" key="2">
    <source>
        <dbReference type="Proteomes" id="UP001374535"/>
    </source>
</evidence>
<dbReference type="PANTHER" id="PTHR47186">
    <property type="entry name" value="LEUCINE-RICH REPEAT-CONTAINING PROTEIN 57"/>
    <property type="match status" value="1"/>
</dbReference>
<keyword evidence="2" id="KW-1185">Reference proteome</keyword>
<accession>A0AAQ3NXV7</accession>
<dbReference type="AlphaFoldDB" id="A0AAQ3NXV7"/>
<dbReference type="PANTHER" id="PTHR47186:SF42">
    <property type="entry name" value="DISEASE RESISTANCE RPP13-LIKE PROTEIN 1"/>
    <property type="match status" value="1"/>
</dbReference>
<name>A0AAQ3NXV7_VIGMU</name>
<evidence type="ECO:0000313" key="1">
    <source>
        <dbReference type="EMBL" id="WVZ17082.1"/>
    </source>
</evidence>
<organism evidence="1 2">
    <name type="scientific">Vigna mungo</name>
    <name type="common">Black gram</name>
    <name type="synonym">Phaseolus mungo</name>
    <dbReference type="NCBI Taxonomy" id="3915"/>
    <lineage>
        <taxon>Eukaryota</taxon>
        <taxon>Viridiplantae</taxon>
        <taxon>Streptophyta</taxon>
        <taxon>Embryophyta</taxon>
        <taxon>Tracheophyta</taxon>
        <taxon>Spermatophyta</taxon>
        <taxon>Magnoliopsida</taxon>
        <taxon>eudicotyledons</taxon>
        <taxon>Gunneridae</taxon>
        <taxon>Pentapetalae</taxon>
        <taxon>rosids</taxon>
        <taxon>fabids</taxon>
        <taxon>Fabales</taxon>
        <taxon>Fabaceae</taxon>
        <taxon>Papilionoideae</taxon>
        <taxon>50 kb inversion clade</taxon>
        <taxon>NPAAA clade</taxon>
        <taxon>indigoferoid/millettioid clade</taxon>
        <taxon>Phaseoleae</taxon>
        <taxon>Vigna</taxon>
    </lineage>
</organism>
<dbReference type="Gene3D" id="3.80.10.10">
    <property type="entry name" value="Ribonuclease Inhibitor"/>
    <property type="match status" value="1"/>
</dbReference>
<dbReference type="SUPFAM" id="SSF52058">
    <property type="entry name" value="L domain-like"/>
    <property type="match status" value="1"/>
</dbReference>
<reference evidence="1 2" key="1">
    <citation type="journal article" date="2023" name="Life. Sci Alliance">
        <title>Evolutionary insights into 3D genome organization and epigenetic landscape of Vigna mungo.</title>
        <authorList>
            <person name="Junaid A."/>
            <person name="Singh B."/>
            <person name="Bhatia S."/>
        </authorList>
    </citation>
    <scope>NUCLEOTIDE SEQUENCE [LARGE SCALE GENOMIC DNA]</scope>
    <source>
        <strain evidence="1">Urdbean</strain>
    </source>
</reference>
<proteinExistence type="predicted"/>
<protein>
    <submittedName>
        <fullName evidence="1">Uncharacterized protein</fullName>
    </submittedName>
</protein>
<sequence>MHDLMHDLATFLGGEFYFRANELGKETKFDRKTRHLSFARFSDPVSDIEVFETAKFPRTFLQINNAYSPFNNEKAPGIIVSMLKYLRVLKFSHYQGEFVLPDSIGELIHLRYLNLSRTSIAMLPESLCNVYNL</sequence>